<dbReference type="Proteomes" id="UP000188605">
    <property type="component" value="Unassembled WGS sequence"/>
</dbReference>
<comment type="caution">
    <text evidence="1">The sequence shown here is derived from an EMBL/GenBank/DDBJ whole genome shotgun (WGS) entry which is preliminary data.</text>
</comment>
<name>A0ACC8XA71_9FIRM</name>
<dbReference type="EMBL" id="LJDB01000067">
    <property type="protein sequence ID" value="ONI39230.1"/>
    <property type="molecule type" value="Genomic_DNA"/>
</dbReference>
<keyword evidence="1" id="KW-0413">Isomerase</keyword>
<sequence length="313" mass="35323">MIELIPAFKDYLWGGNKLRTQYKKDSTLEIVAESWELSTHPDGESIVKNTGQTLLEYIKEQGHQALGSKCKIDDIPILIKLIDAKQSLSIQVHPDDQYAKAIENDFGKTEMWYILEAEKGAQLVYGFNKDLSKEEFENNIKNNTLTDVMNYVPVNPGDVFFIEAGTLHAIGEGIVIAEIQQRSNVTYRVYDFGRKDANGNTRELHIDKSLDVTKLNKATHEKVEYNWQNIKGGKFALLVDCPYFNTIIIDINDAITRDVASESFEAIMALDDELIISDSKTKINLSKGDTIFVPANSGEYKIEGRGRILVTHL</sequence>
<proteinExistence type="predicted"/>
<accession>A0ACC8XA71</accession>
<gene>
    <name evidence="1" type="ORF">AN396_08900</name>
</gene>
<protein>
    <submittedName>
        <fullName evidence="1">Mannose-6-phosphate isomerase</fullName>
    </submittedName>
</protein>
<evidence type="ECO:0000313" key="1">
    <source>
        <dbReference type="EMBL" id="ONI39230.1"/>
    </source>
</evidence>
<evidence type="ECO:0000313" key="2">
    <source>
        <dbReference type="Proteomes" id="UP000188605"/>
    </source>
</evidence>
<reference evidence="1" key="1">
    <citation type="submission" date="2016-08" db="EMBL/GenBank/DDBJ databases">
        <authorList>
            <person name="Ngugi D.K."/>
            <person name="Miyake S."/>
            <person name="Stingl U."/>
        </authorList>
    </citation>
    <scope>NUCLEOTIDE SEQUENCE</scope>
    <source>
        <strain evidence="1">SCG-B11WGA-EpuloA1</strain>
    </source>
</reference>
<organism evidence="1 2">
    <name type="scientific">Candidatus Epulonipiscium fishelsonii</name>
    <dbReference type="NCBI Taxonomy" id="77094"/>
    <lineage>
        <taxon>Bacteria</taxon>
        <taxon>Bacillati</taxon>
        <taxon>Bacillota</taxon>
        <taxon>Clostridia</taxon>
        <taxon>Lachnospirales</taxon>
        <taxon>Lachnospiraceae</taxon>
        <taxon>Candidatus Epulonipiscium</taxon>
    </lineage>
</organism>
<keyword evidence="2" id="KW-1185">Reference proteome</keyword>